<protein>
    <submittedName>
        <fullName evidence="5">Glycosyltransferase, catalytic subunit of cellulose synthase and poly-beta-1,6-N-acetylglucosamine synthase</fullName>
    </submittedName>
</protein>
<keyword evidence="2" id="KW-0328">Glycosyltransferase</keyword>
<sequence>MIISTPKGVDNHNNMPLAILFAVPEHLSDYNAFMLLFAFSIMASYLFLSMVSIFSMRNYLRKNGFVNYQVILNSDLAPHLSLIAPAYNEELTIEENVQSILSLNYNNYEVVVVNDGSKDRTLDILIKTYDLVPTDLDFKGELPTKSVRRVYKSKSQAFKRLTVIDKVNGGKADALNVGINYSKNPYVVCIDVDCILEKDALLKLAKPYLELSEKRVIATGGVLRIANSCVADGGRLIEVNAPKKMLPRIQVLEYLRAFLLGRMAWSKLDGLLLISGAFGMFDKEIAIKAGGYDPKTVGEDMELVVRMRRYMIEQELPYSVFYIPDPICWTEAPESLAIFNKQRSRWTRGTIETLWRHRKMFFNPQYKVLGILSIPYWTFFEFLAPLLEVIGILVTLYLVIIGLINWPFFVILAILVYTFSVALSCLALLTEEYTYSQYSLKDFKKLIIGALLEPFIFHPVTVYAAIKGNLEKLRGRNAWGEMKRSGFRTKSVLPADQT</sequence>
<keyword evidence="4" id="KW-1133">Transmembrane helix</keyword>
<keyword evidence="6" id="KW-1185">Reference proteome</keyword>
<dbReference type="GO" id="GO:0016757">
    <property type="term" value="F:glycosyltransferase activity"/>
    <property type="evidence" value="ECO:0007669"/>
    <property type="project" value="UniProtKB-KW"/>
</dbReference>
<dbReference type="PANTHER" id="PTHR43630">
    <property type="entry name" value="POLY-BETA-1,6-N-ACETYL-D-GLUCOSAMINE SYNTHASE"/>
    <property type="match status" value="1"/>
</dbReference>
<feature type="transmembrane region" description="Helical" evidence="4">
    <location>
        <begin position="406"/>
        <end position="430"/>
    </location>
</feature>
<gene>
    <name evidence="5" type="ORF">SAMN04488034_102173</name>
</gene>
<dbReference type="AlphaFoldDB" id="A0A1H5L7P8"/>
<comment type="similarity">
    <text evidence="1">Belongs to the glycosyltransferase 2 family.</text>
</comment>
<dbReference type="EMBL" id="FNUG01000002">
    <property type="protein sequence ID" value="SEE73106.1"/>
    <property type="molecule type" value="Genomic_DNA"/>
</dbReference>
<keyword evidence="4" id="KW-0472">Membrane</keyword>
<dbReference type="Proteomes" id="UP000199448">
    <property type="component" value="Unassembled WGS sequence"/>
</dbReference>
<dbReference type="CDD" id="cd06423">
    <property type="entry name" value="CESA_like"/>
    <property type="match status" value="1"/>
</dbReference>
<proteinExistence type="inferred from homology"/>
<name>A0A1H5L7P8_9FLAO</name>
<feature type="transmembrane region" description="Helical" evidence="4">
    <location>
        <begin position="368"/>
        <end position="400"/>
    </location>
</feature>
<feature type="transmembrane region" description="Helical" evidence="4">
    <location>
        <begin position="32"/>
        <end position="54"/>
    </location>
</feature>
<reference evidence="5 6" key="1">
    <citation type="submission" date="2016-10" db="EMBL/GenBank/DDBJ databases">
        <authorList>
            <person name="de Groot N.N."/>
        </authorList>
    </citation>
    <scope>NUCLEOTIDE SEQUENCE [LARGE SCALE GENOMIC DNA]</scope>
    <source>
        <strain evidence="5 6">DSM 23553</strain>
    </source>
</reference>
<evidence type="ECO:0000313" key="5">
    <source>
        <dbReference type="EMBL" id="SEE73106.1"/>
    </source>
</evidence>
<keyword evidence="3 5" id="KW-0808">Transferase</keyword>
<dbReference type="SUPFAM" id="SSF53448">
    <property type="entry name" value="Nucleotide-diphospho-sugar transferases"/>
    <property type="match status" value="1"/>
</dbReference>
<organism evidence="5 6">
    <name type="scientific">Salinimicrobium catena</name>
    <dbReference type="NCBI Taxonomy" id="390640"/>
    <lineage>
        <taxon>Bacteria</taxon>
        <taxon>Pseudomonadati</taxon>
        <taxon>Bacteroidota</taxon>
        <taxon>Flavobacteriia</taxon>
        <taxon>Flavobacteriales</taxon>
        <taxon>Flavobacteriaceae</taxon>
        <taxon>Salinimicrobium</taxon>
    </lineage>
</organism>
<evidence type="ECO:0000313" key="6">
    <source>
        <dbReference type="Proteomes" id="UP000199448"/>
    </source>
</evidence>
<dbReference type="Pfam" id="PF13641">
    <property type="entry name" value="Glyco_tranf_2_3"/>
    <property type="match status" value="1"/>
</dbReference>
<evidence type="ECO:0000256" key="4">
    <source>
        <dbReference type="SAM" id="Phobius"/>
    </source>
</evidence>
<accession>A0A1H5L7P8</accession>
<evidence type="ECO:0000256" key="1">
    <source>
        <dbReference type="ARBA" id="ARBA00006739"/>
    </source>
</evidence>
<dbReference type="Gene3D" id="3.90.550.10">
    <property type="entry name" value="Spore Coat Polysaccharide Biosynthesis Protein SpsA, Chain A"/>
    <property type="match status" value="1"/>
</dbReference>
<dbReference type="InterPro" id="IPR029044">
    <property type="entry name" value="Nucleotide-diphossugar_trans"/>
</dbReference>
<dbReference type="PANTHER" id="PTHR43630:SF1">
    <property type="entry name" value="POLY-BETA-1,6-N-ACETYL-D-GLUCOSAMINE SYNTHASE"/>
    <property type="match status" value="1"/>
</dbReference>
<evidence type="ECO:0000256" key="3">
    <source>
        <dbReference type="ARBA" id="ARBA00022679"/>
    </source>
</evidence>
<evidence type="ECO:0000256" key="2">
    <source>
        <dbReference type="ARBA" id="ARBA00022676"/>
    </source>
</evidence>
<dbReference type="STRING" id="390640.SAMN04488034_102173"/>
<keyword evidence="4" id="KW-0812">Transmembrane</keyword>